<reference evidence="5 6" key="1">
    <citation type="submission" date="2022-05" db="EMBL/GenBank/DDBJ databases">
        <title>Seasonal and diel survey of microbial diversity of the Tyrrhenian coast.</title>
        <authorList>
            <person name="Gattoni G."/>
            <person name="Corral P."/>
        </authorList>
    </citation>
    <scope>NUCLEOTIDE SEQUENCE [LARGE SCALE GENOMIC DNA]</scope>
    <source>
        <strain evidence="5 6">V10</strain>
    </source>
</reference>
<dbReference type="InterPro" id="IPR025997">
    <property type="entry name" value="SBP_2_dom"/>
</dbReference>
<keyword evidence="2" id="KW-0238">DNA-binding</keyword>
<keyword evidence="3" id="KW-0804">Transcription</keyword>
<dbReference type="InterPro" id="IPR000843">
    <property type="entry name" value="HTH_LacI"/>
</dbReference>
<evidence type="ECO:0000256" key="2">
    <source>
        <dbReference type="ARBA" id="ARBA00023125"/>
    </source>
</evidence>
<dbReference type="InterPro" id="IPR010982">
    <property type="entry name" value="Lambda_DNA-bd_dom_sf"/>
</dbReference>
<gene>
    <name evidence="5" type="ORF">M3N55_13190</name>
</gene>
<name>A0ABT0M4A1_9RHOB</name>
<feature type="domain" description="HTH lacI-type" evidence="4">
    <location>
        <begin position="7"/>
        <end position="46"/>
    </location>
</feature>
<dbReference type="RefSeq" id="WP_249059839.1">
    <property type="nucleotide sequence ID" value="NZ_JALZWP010000014.1"/>
</dbReference>
<comment type="caution">
    <text evidence="5">The sequence shown here is derived from an EMBL/GenBank/DDBJ whole genome shotgun (WGS) entry which is preliminary data.</text>
</comment>
<dbReference type="SUPFAM" id="SSF47413">
    <property type="entry name" value="lambda repressor-like DNA-binding domains"/>
    <property type="match status" value="1"/>
</dbReference>
<organism evidence="5 6">
    <name type="scientific">Roseinatronobacter domitianus</name>
    <dbReference type="NCBI Taxonomy" id="2940293"/>
    <lineage>
        <taxon>Bacteria</taxon>
        <taxon>Pseudomonadati</taxon>
        <taxon>Pseudomonadota</taxon>
        <taxon>Alphaproteobacteria</taxon>
        <taxon>Rhodobacterales</taxon>
        <taxon>Paracoccaceae</taxon>
        <taxon>Roseinatronobacter</taxon>
    </lineage>
</organism>
<accession>A0ABT0M4A1</accession>
<dbReference type="PROSITE" id="PS50932">
    <property type="entry name" value="HTH_LACI_2"/>
    <property type="match status" value="1"/>
</dbReference>
<dbReference type="CDD" id="cd01392">
    <property type="entry name" value="HTH_LacI"/>
    <property type="match status" value="1"/>
</dbReference>
<dbReference type="Gene3D" id="1.10.260.40">
    <property type="entry name" value="lambda repressor-like DNA-binding domains"/>
    <property type="match status" value="1"/>
</dbReference>
<dbReference type="Gene3D" id="3.40.50.2300">
    <property type="match status" value="2"/>
</dbReference>
<dbReference type="PANTHER" id="PTHR30146">
    <property type="entry name" value="LACI-RELATED TRANSCRIPTIONAL REPRESSOR"/>
    <property type="match status" value="1"/>
</dbReference>
<dbReference type="InterPro" id="IPR028082">
    <property type="entry name" value="Peripla_BP_I"/>
</dbReference>
<proteinExistence type="predicted"/>
<dbReference type="SUPFAM" id="SSF53822">
    <property type="entry name" value="Periplasmic binding protein-like I"/>
    <property type="match status" value="1"/>
</dbReference>
<dbReference type="Proteomes" id="UP001202550">
    <property type="component" value="Unassembled WGS sequence"/>
</dbReference>
<sequence>MTHRFPIKEIARQAGLGTATVDRVLNNRPNVSPQTRKRVEMAVQELTAQEAQLAARGRRVFIDVLAEAPTRFSREIRLAAETALRSFPTAAIRVRFQFHEVMSEAETLSALSRLKKRGSDGICLKLRDTPAIRDMIETLANANIPVFTLVTDLPGSVRKGYFGLDNAKAGRIAAYLITQSLHKQPATILTSRSQDSFRGESERFVAFRDQITALRPQTRFINASGGAGMTAATGKALDALLSDCREVTAVYSMGGGNSTILRKLAEHRLQPTVYVAHDLDRENRYLLAQGTINYVLTHDLSQDLLHLFSMACDPMYAEISGEAKGSSAINIITPYNL</sequence>
<dbReference type="Pfam" id="PF00356">
    <property type="entry name" value="LacI"/>
    <property type="match status" value="1"/>
</dbReference>
<keyword evidence="6" id="KW-1185">Reference proteome</keyword>
<evidence type="ECO:0000313" key="5">
    <source>
        <dbReference type="EMBL" id="MCL1629686.1"/>
    </source>
</evidence>
<dbReference type="Pfam" id="PF13407">
    <property type="entry name" value="Peripla_BP_4"/>
    <property type="match status" value="1"/>
</dbReference>
<dbReference type="CDD" id="cd06307">
    <property type="entry name" value="PBP1_sugar_binding"/>
    <property type="match status" value="1"/>
</dbReference>
<evidence type="ECO:0000256" key="1">
    <source>
        <dbReference type="ARBA" id="ARBA00023015"/>
    </source>
</evidence>
<evidence type="ECO:0000259" key="4">
    <source>
        <dbReference type="PROSITE" id="PS50932"/>
    </source>
</evidence>
<keyword evidence="1" id="KW-0805">Transcription regulation</keyword>
<evidence type="ECO:0000313" key="6">
    <source>
        <dbReference type="Proteomes" id="UP001202550"/>
    </source>
</evidence>
<dbReference type="SMART" id="SM00354">
    <property type="entry name" value="HTH_LACI"/>
    <property type="match status" value="1"/>
</dbReference>
<evidence type="ECO:0000256" key="3">
    <source>
        <dbReference type="ARBA" id="ARBA00023163"/>
    </source>
</evidence>
<dbReference type="EMBL" id="JALZWP010000014">
    <property type="protein sequence ID" value="MCL1629686.1"/>
    <property type="molecule type" value="Genomic_DNA"/>
</dbReference>
<protein>
    <submittedName>
        <fullName evidence="5">Substrate-binding domain-containing protein</fullName>
    </submittedName>
</protein>
<dbReference type="PANTHER" id="PTHR30146:SF152">
    <property type="entry name" value="TRANSCRIPTIONAL REGULATORY PROTEIN"/>
    <property type="match status" value="1"/>
</dbReference>